<evidence type="ECO:0000313" key="1">
    <source>
        <dbReference type="EMBL" id="EAX95330.1"/>
    </source>
</evidence>
<organism evidence="1 2">
    <name type="scientific">Trichomonas vaginalis (strain ATCC PRA-98 / G3)</name>
    <dbReference type="NCBI Taxonomy" id="412133"/>
    <lineage>
        <taxon>Eukaryota</taxon>
        <taxon>Metamonada</taxon>
        <taxon>Parabasalia</taxon>
        <taxon>Trichomonadida</taxon>
        <taxon>Trichomonadidae</taxon>
        <taxon>Trichomonas</taxon>
    </lineage>
</organism>
<dbReference type="VEuPathDB" id="TrichDB:TVAG_406780"/>
<protein>
    <submittedName>
        <fullName evidence="1">Uncharacterized protein</fullName>
    </submittedName>
</protein>
<keyword evidence="2" id="KW-1185">Reference proteome</keyword>
<dbReference type="EMBL" id="DS113811">
    <property type="protein sequence ID" value="EAX95330.1"/>
    <property type="molecule type" value="Genomic_DNA"/>
</dbReference>
<name>A2FIC8_TRIV3</name>
<proteinExistence type="predicted"/>
<reference evidence="1" key="1">
    <citation type="submission" date="2006-10" db="EMBL/GenBank/DDBJ databases">
        <authorList>
            <person name="Amadeo P."/>
            <person name="Zhao Q."/>
            <person name="Wortman J."/>
            <person name="Fraser-Liggett C."/>
            <person name="Carlton J."/>
        </authorList>
    </citation>
    <scope>NUCLEOTIDE SEQUENCE</scope>
    <source>
        <strain evidence="1">G3</strain>
    </source>
</reference>
<accession>A2FIC8</accession>
<dbReference type="RefSeq" id="XP_001308260.1">
    <property type="nucleotide sequence ID" value="XM_001308259.1"/>
</dbReference>
<dbReference type="AlphaFoldDB" id="A2FIC8"/>
<sequence length="214" mass="24324">MIVPTSAIILVLVFGIFCFGYAFSADWLSGQTSSMNRLDYISQTRFYIALSNVDLVLQYSQEHGKLQYYIDAMKGLMRSTDPVFINVLDDMLREMLLFTNNASTKFQELINNIAELSLIGEDIYSFAGSLLKPEKSVYSCGGPRGKAGLYNISISGLIAMSISHQREFAGRDSVYNLMKEPTYCELFLNFQVFYEETTALFDKVCDYQRQSLRI</sequence>
<reference evidence="1" key="2">
    <citation type="journal article" date="2007" name="Science">
        <title>Draft genome sequence of the sexually transmitted pathogen Trichomonas vaginalis.</title>
        <authorList>
            <person name="Carlton J.M."/>
            <person name="Hirt R.P."/>
            <person name="Silva J.C."/>
            <person name="Delcher A.L."/>
            <person name="Schatz M."/>
            <person name="Zhao Q."/>
            <person name="Wortman J.R."/>
            <person name="Bidwell S.L."/>
            <person name="Alsmark U.C.M."/>
            <person name="Besteiro S."/>
            <person name="Sicheritz-Ponten T."/>
            <person name="Noel C.J."/>
            <person name="Dacks J.B."/>
            <person name="Foster P.G."/>
            <person name="Simillion C."/>
            <person name="Van de Peer Y."/>
            <person name="Miranda-Saavedra D."/>
            <person name="Barton G.J."/>
            <person name="Westrop G.D."/>
            <person name="Mueller S."/>
            <person name="Dessi D."/>
            <person name="Fiori P.L."/>
            <person name="Ren Q."/>
            <person name="Paulsen I."/>
            <person name="Zhang H."/>
            <person name="Bastida-Corcuera F.D."/>
            <person name="Simoes-Barbosa A."/>
            <person name="Brown M.T."/>
            <person name="Hayes R.D."/>
            <person name="Mukherjee M."/>
            <person name="Okumura C.Y."/>
            <person name="Schneider R."/>
            <person name="Smith A.J."/>
            <person name="Vanacova S."/>
            <person name="Villalvazo M."/>
            <person name="Haas B.J."/>
            <person name="Pertea M."/>
            <person name="Feldblyum T.V."/>
            <person name="Utterback T.R."/>
            <person name="Shu C.L."/>
            <person name="Osoegawa K."/>
            <person name="de Jong P.J."/>
            <person name="Hrdy I."/>
            <person name="Horvathova L."/>
            <person name="Zubacova Z."/>
            <person name="Dolezal P."/>
            <person name="Malik S.B."/>
            <person name="Logsdon J.M. Jr."/>
            <person name="Henze K."/>
            <person name="Gupta A."/>
            <person name="Wang C.C."/>
            <person name="Dunne R.L."/>
            <person name="Upcroft J.A."/>
            <person name="Upcroft P."/>
            <person name="White O."/>
            <person name="Salzberg S.L."/>
            <person name="Tang P."/>
            <person name="Chiu C.-H."/>
            <person name="Lee Y.-S."/>
            <person name="Embley T.M."/>
            <person name="Coombs G.H."/>
            <person name="Mottram J.C."/>
            <person name="Tachezy J."/>
            <person name="Fraser-Liggett C.M."/>
            <person name="Johnson P.J."/>
        </authorList>
    </citation>
    <scope>NUCLEOTIDE SEQUENCE [LARGE SCALE GENOMIC DNA]</scope>
    <source>
        <strain evidence="1">G3</strain>
    </source>
</reference>
<dbReference type="KEGG" id="tva:4753079"/>
<dbReference type="InParanoid" id="A2FIC8"/>
<gene>
    <name evidence="1" type="ORF">TVAG_406780</name>
</gene>
<dbReference type="VEuPathDB" id="TrichDB:TVAGG3_0200250"/>
<dbReference type="Proteomes" id="UP000001542">
    <property type="component" value="Unassembled WGS sequence"/>
</dbReference>
<evidence type="ECO:0000313" key="2">
    <source>
        <dbReference type="Proteomes" id="UP000001542"/>
    </source>
</evidence>